<dbReference type="InterPro" id="IPR045168">
    <property type="entry name" value="YTH_prot"/>
</dbReference>
<protein>
    <submittedName>
        <fullName evidence="4">Collagen alpha-1(V) chain-like</fullName>
    </submittedName>
</protein>
<proteinExistence type="predicted"/>
<feature type="region of interest" description="Disordered" evidence="1">
    <location>
        <begin position="1"/>
        <end position="21"/>
    </location>
</feature>
<dbReference type="Gene3D" id="3.10.590.10">
    <property type="entry name" value="ph1033 like domains"/>
    <property type="match status" value="1"/>
</dbReference>
<feature type="region of interest" description="Disordered" evidence="1">
    <location>
        <begin position="197"/>
        <end position="256"/>
    </location>
</feature>
<dbReference type="GeneID" id="102805262"/>
<sequence>MSSEIGKEKSHEMGIGSSTPLGGIFKVKWIKRANVSFQQTSHLSNPWNENRKVKVARDGQELEPSIGDKLLQLWSKVEEYKHGSGDASSRTTPANSPPNHSPGPKGGKGKNSDKSKSPQFHTQTPPMTPQYPKSSPLLGTVPPFSPAHPQVYQTPTGSPIPLAHSSPSHYPGMVFQPRGASGDYFNAGAMSQLSLGNNAPMMHPNMYNQYGQKGGSPGNRGGIPGNRGGSPGNRGGSRRNGGQHRNKSYDKSDNKK</sequence>
<dbReference type="Pfam" id="PF04146">
    <property type="entry name" value="YTH"/>
    <property type="match status" value="1"/>
</dbReference>
<evidence type="ECO:0000256" key="1">
    <source>
        <dbReference type="SAM" id="MobiDB-lite"/>
    </source>
</evidence>
<dbReference type="PANTHER" id="PTHR12357:SF3">
    <property type="entry name" value="YTH DOMAIN-CONTAINING PROTEIN 1"/>
    <property type="match status" value="1"/>
</dbReference>
<feature type="region of interest" description="Disordered" evidence="1">
    <location>
        <begin position="80"/>
        <end position="166"/>
    </location>
</feature>
<dbReference type="PROSITE" id="PS50882">
    <property type="entry name" value="YTH"/>
    <property type="match status" value="1"/>
</dbReference>
<feature type="compositionally biased region" description="Polar residues" evidence="1">
    <location>
        <begin position="37"/>
        <end position="48"/>
    </location>
</feature>
<dbReference type="RefSeq" id="XP_006813768.1">
    <property type="nucleotide sequence ID" value="XM_006813705.1"/>
</dbReference>
<dbReference type="CDD" id="cd21134">
    <property type="entry name" value="YTH"/>
    <property type="match status" value="1"/>
</dbReference>
<feature type="compositionally biased region" description="Basic and acidic residues" evidence="1">
    <location>
        <begin position="49"/>
        <end position="60"/>
    </location>
</feature>
<accession>A0ABM0M177</accession>
<keyword evidence="3" id="KW-1185">Reference proteome</keyword>
<dbReference type="PANTHER" id="PTHR12357">
    <property type="entry name" value="YTH YT521-B HOMOLOGY DOMAIN-CONTAINING"/>
    <property type="match status" value="1"/>
</dbReference>
<evidence type="ECO:0000313" key="3">
    <source>
        <dbReference type="Proteomes" id="UP000694865"/>
    </source>
</evidence>
<feature type="region of interest" description="Disordered" evidence="1">
    <location>
        <begin position="37"/>
        <end position="68"/>
    </location>
</feature>
<feature type="compositionally biased region" description="Basic and acidic residues" evidence="1">
    <location>
        <begin position="247"/>
        <end position="256"/>
    </location>
</feature>
<reference evidence="4" key="1">
    <citation type="submission" date="2025-08" db="UniProtKB">
        <authorList>
            <consortium name="RefSeq"/>
        </authorList>
    </citation>
    <scope>IDENTIFICATION</scope>
    <source>
        <tissue evidence="4">Testes</tissue>
    </source>
</reference>
<name>A0ABM0M177_SACKO</name>
<gene>
    <name evidence="4" type="primary">LOC102805262</name>
</gene>
<dbReference type="InterPro" id="IPR007275">
    <property type="entry name" value="YTH_domain"/>
</dbReference>
<dbReference type="Proteomes" id="UP000694865">
    <property type="component" value="Unplaced"/>
</dbReference>
<feature type="domain" description="YTH" evidence="2">
    <location>
        <begin position="1"/>
        <end position="74"/>
    </location>
</feature>
<organism evidence="3 4">
    <name type="scientific">Saccoglossus kowalevskii</name>
    <name type="common">Acorn worm</name>
    <dbReference type="NCBI Taxonomy" id="10224"/>
    <lineage>
        <taxon>Eukaryota</taxon>
        <taxon>Metazoa</taxon>
        <taxon>Hemichordata</taxon>
        <taxon>Enteropneusta</taxon>
        <taxon>Harrimaniidae</taxon>
        <taxon>Saccoglossus</taxon>
    </lineage>
</organism>
<feature type="compositionally biased region" description="Basic and acidic residues" evidence="1">
    <location>
        <begin position="1"/>
        <end position="12"/>
    </location>
</feature>
<feature type="compositionally biased region" description="Gly residues" evidence="1">
    <location>
        <begin position="212"/>
        <end position="239"/>
    </location>
</feature>
<evidence type="ECO:0000259" key="2">
    <source>
        <dbReference type="PROSITE" id="PS50882"/>
    </source>
</evidence>
<evidence type="ECO:0000313" key="4">
    <source>
        <dbReference type="RefSeq" id="XP_006813768.1"/>
    </source>
</evidence>